<accession>C6IH52</accession>
<evidence type="ECO:0000313" key="7">
    <source>
        <dbReference type="EMBL" id="MDC2237599.1"/>
    </source>
</evidence>
<dbReference type="EMBL" id="WCSB01000009">
    <property type="protein sequence ID" value="KAB4452240.1"/>
    <property type="molecule type" value="Genomic_DNA"/>
</dbReference>
<dbReference type="InterPro" id="IPR005325">
    <property type="entry name" value="DUF308_memb"/>
</dbReference>
<dbReference type="PANTHER" id="PTHR34989:SF1">
    <property type="entry name" value="PROTEIN HDED"/>
    <property type="match status" value="1"/>
</dbReference>
<dbReference type="PANTHER" id="PTHR34989">
    <property type="entry name" value="PROTEIN HDED"/>
    <property type="match status" value="1"/>
</dbReference>
<evidence type="ECO:0000313" key="3">
    <source>
        <dbReference type="EMBL" id="KAB4452240.1"/>
    </source>
</evidence>
<evidence type="ECO:0000313" key="6">
    <source>
        <dbReference type="EMBL" id="MCE9238424.1"/>
    </source>
</evidence>
<dbReference type="GO" id="GO:0005886">
    <property type="term" value="C:plasma membrane"/>
    <property type="evidence" value="ECO:0007669"/>
    <property type="project" value="TreeGrafter"/>
</dbReference>
<feature type="transmembrane region" description="Helical" evidence="1">
    <location>
        <begin position="121"/>
        <end position="140"/>
    </location>
</feature>
<reference evidence="9 16" key="3">
    <citation type="submission" date="2021-06" db="EMBL/GenBank/DDBJ databases">
        <title>Interrogation of the integrated mobile genetic elements in gut-associated Bacteroides with a consensus prediction approach.</title>
        <authorList>
            <person name="Campbell D.E."/>
            <person name="Leigh J.R."/>
            <person name="Kim T."/>
            <person name="England W."/>
            <person name="Whitaker R.J."/>
            <person name="Degnan P.H."/>
        </authorList>
    </citation>
    <scope>NUCLEOTIDE SEQUENCE [LARGE SCALE GENOMIC DNA]</scope>
    <source>
        <strain evidence="10">VPI-3443</strain>
        <strain evidence="9 16">WAL8669</strain>
    </source>
</reference>
<evidence type="ECO:0000313" key="2">
    <source>
        <dbReference type="EMBL" id="KAB4313404.1"/>
    </source>
</evidence>
<keyword evidence="1" id="KW-1133">Transmembrane helix</keyword>
<evidence type="ECO:0000256" key="1">
    <source>
        <dbReference type="SAM" id="Phobius"/>
    </source>
</evidence>
<evidence type="ECO:0000313" key="5">
    <source>
        <dbReference type="EMBL" id="KAB4479669.1"/>
    </source>
</evidence>
<dbReference type="Proteomes" id="UP000440614">
    <property type="component" value="Unassembled WGS sequence"/>
</dbReference>
<dbReference type="Proteomes" id="UP000436825">
    <property type="component" value="Unassembled WGS sequence"/>
</dbReference>
<evidence type="ECO:0000313" key="13">
    <source>
        <dbReference type="Proteomes" id="UP000436858"/>
    </source>
</evidence>
<evidence type="ECO:0000313" key="15">
    <source>
        <dbReference type="Proteomes" id="UP000460317"/>
    </source>
</evidence>
<evidence type="ECO:0000313" key="9">
    <source>
        <dbReference type="EMBL" id="UYU66568.1"/>
    </source>
</evidence>
<dbReference type="Proteomes" id="UP000460317">
    <property type="component" value="Unassembled WGS sequence"/>
</dbReference>
<organism evidence="5 13">
    <name type="scientific">Bacteroides thetaiotaomicron</name>
    <dbReference type="NCBI Taxonomy" id="818"/>
    <lineage>
        <taxon>Bacteria</taxon>
        <taxon>Pseudomonadati</taxon>
        <taxon>Bacteroidota</taxon>
        <taxon>Bacteroidia</taxon>
        <taxon>Bacteroidales</taxon>
        <taxon>Bacteroidaceae</taxon>
        <taxon>Bacteroides</taxon>
    </lineage>
</organism>
<dbReference type="Pfam" id="PF03729">
    <property type="entry name" value="DUF308"/>
    <property type="match status" value="2"/>
</dbReference>
<dbReference type="Proteomes" id="UP000283616">
    <property type="component" value="Unassembled WGS sequence"/>
</dbReference>
<protein>
    <submittedName>
        <fullName evidence="5">DUF308 domain-containing protein</fullName>
    </submittedName>
</protein>
<sequence>MKTMNYSLIRILFALVIGLVLVLWPNTAASYIVITIGVAFLIPGVISLFSFFGRKRSEHEPAPRFPIEGIGSLLFGLWLIVMPEFFADVLMFLLGFILIMGGVQQIASLSMARRWTPVPGIFYLVPSLILIAGVIALFNPTGVRNTAFIIIGISSLVYSLSELINWFKFARRRPKTPVTPHDEDIEDAKIIE</sequence>
<dbReference type="GeneID" id="60926499"/>
<dbReference type="InterPro" id="IPR052712">
    <property type="entry name" value="Acid_resist_chaperone_HdeD"/>
</dbReference>
<dbReference type="EMBL" id="CP083685">
    <property type="protein sequence ID" value="UYU93015.1"/>
    <property type="molecule type" value="Genomic_DNA"/>
</dbReference>
<dbReference type="DNASU" id="1074593"/>
<dbReference type="OMA" id="ITWVVYI"/>
<reference evidence="6" key="4">
    <citation type="submission" date="2021-07" db="EMBL/GenBank/DDBJ databases">
        <title>Comparative genomics of Bacteroides fragilis group isolates reveals species-dependent resistance mechanisms and validates clinical tools for resistance prediction.</title>
        <authorList>
            <person name="Wallace M.J."/>
            <person name="Jean S."/>
            <person name="Wallace M.A."/>
            <person name="Carey-Ann B.D."/>
            <person name="Dantas G."/>
        </authorList>
    </citation>
    <scope>NUCLEOTIDE SEQUENCE</scope>
    <source>
        <strain evidence="6">BJH_160</strain>
    </source>
</reference>
<evidence type="ECO:0000313" key="4">
    <source>
        <dbReference type="EMBL" id="KAB4456743.1"/>
    </source>
</evidence>
<evidence type="ECO:0000313" key="14">
    <source>
        <dbReference type="Proteomes" id="UP000440614"/>
    </source>
</evidence>
<dbReference type="EMBL" id="CP083680">
    <property type="protein sequence ID" value="UYU66568.1"/>
    <property type="molecule type" value="Genomic_DNA"/>
</dbReference>
<keyword evidence="1" id="KW-0812">Transmembrane</keyword>
<feature type="transmembrane region" description="Helical" evidence="1">
    <location>
        <begin position="146"/>
        <end position="167"/>
    </location>
</feature>
<evidence type="ECO:0000313" key="11">
    <source>
        <dbReference type="Proteomes" id="UP000283616"/>
    </source>
</evidence>
<feature type="transmembrane region" description="Helical" evidence="1">
    <location>
        <begin position="65"/>
        <end position="83"/>
    </location>
</feature>
<gene>
    <name evidence="8" type="ORF">DW011_09675</name>
    <name evidence="4" type="ORF">GAN75_09135</name>
    <name evidence="5" type="ORF">GAN91_17240</name>
    <name evidence="3" type="ORF">GAN93_11590</name>
    <name evidence="2" type="ORF">GAO51_11010</name>
    <name evidence="6" type="ORF">K0H07_14845</name>
    <name evidence="9" type="ORF">KQP68_23925</name>
    <name evidence="10" type="ORF">KQP74_10325</name>
    <name evidence="7" type="ORF">PO127_17810</name>
</gene>
<dbReference type="EMBL" id="JAQNVG010000032">
    <property type="protein sequence ID" value="MDC2237599.1"/>
    <property type="molecule type" value="Genomic_DNA"/>
</dbReference>
<dbReference type="Proteomes" id="UP001200544">
    <property type="component" value="Unassembled WGS sequence"/>
</dbReference>
<dbReference type="EMBL" id="WCSY01000009">
    <property type="protein sequence ID" value="KAB4313404.1"/>
    <property type="molecule type" value="Genomic_DNA"/>
</dbReference>
<keyword evidence="1" id="KW-0472">Membrane</keyword>
<evidence type="ECO:0000313" key="8">
    <source>
        <dbReference type="EMBL" id="RHL60135.1"/>
    </source>
</evidence>
<dbReference type="Proteomes" id="UP001156218">
    <property type="component" value="Chromosome"/>
</dbReference>
<feature type="transmembrane region" description="Helical" evidence="1">
    <location>
        <begin position="31"/>
        <end position="53"/>
    </location>
</feature>
<dbReference type="Proteomes" id="UP000436858">
    <property type="component" value="Unassembled WGS sequence"/>
</dbReference>
<reference evidence="12 13" key="2">
    <citation type="journal article" date="2019" name="Nat. Med.">
        <title>A library of human gut bacterial isolates paired with longitudinal multiomics data enables mechanistic microbiome research.</title>
        <authorList>
            <person name="Poyet M."/>
            <person name="Groussin M."/>
            <person name="Gibbons S.M."/>
            <person name="Avila-Pacheco J."/>
            <person name="Jiang X."/>
            <person name="Kearney S.M."/>
            <person name="Perrotta A.R."/>
            <person name="Berdy B."/>
            <person name="Zhao S."/>
            <person name="Lieberman T.D."/>
            <person name="Swanson P.K."/>
            <person name="Smith M."/>
            <person name="Roesemann S."/>
            <person name="Alexander J.E."/>
            <person name="Rich S.A."/>
            <person name="Livny J."/>
            <person name="Vlamakis H."/>
            <person name="Clish C."/>
            <person name="Bullock K."/>
            <person name="Deik A."/>
            <person name="Scott J."/>
            <person name="Pierce K.A."/>
            <person name="Xavier R.J."/>
            <person name="Alm E.J."/>
        </authorList>
    </citation>
    <scope>NUCLEOTIDE SEQUENCE [LARGE SCALE GENOMIC DNA]</scope>
    <source>
        <strain evidence="4 12">BIOML-A160</strain>
        <strain evidence="5 13">BIOML-A162</strain>
        <strain evidence="3 15">BIOML-A165</strain>
        <strain evidence="2 14">BIOML-A188</strain>
    </source>
</reference>
<dbReference type="Proteomes" id="UP001217776">
    <property type="component" value="Unassembled WGS sequence"/>
</dbReference>
<reference evidence="8 11" key="1">
    <citation type="submission" date="2018-08" db="EMBL/GenBank/DDBJ databases">
        <title>A genome reference for cultivated species of the human gut microbiota.</title>
        <authorList>
            <person name="Zou Y."/>
            <person name="Xue W."/>
            <person name="Luo G."/>
        </authorList>
    </citation>
    <scope>NUCLEOTIDE SEQUENCE [LARGE SCALE GENOMIC DNA]</scope>
    <source>
        <strain evidence="8 11">AF37-12</strain>
    </source>
</reference>
<dbReference type="EMBL" id="QROV01000009">
    <property type="protein sequence ID" value="RHL60135.1"/>
    <property type="molecule type" value="Genomic_DNA"/>
</dbReference>
<evidence type="ECO:0000313" key="16">
    <source>
        <dbReference type="Proteomes" id="UP001156218"/>
    </source>
</evidence>
<dbReference type="AlphaFoldDB" id="A0A0N7IA11"/>
<dbReference type="RefSeq" id="WP_008763102.1">
    <property type="nucleotide sequence ID" value="NZ_BAABXH010000001.1"/>
</dbReference>
<feature type="transmembrane region" description="Helical" evidence="1">
    <location>
        <begin position="7"/>
        <end position="25"/>
    </location>
</feature>
<feature type="transmembrane region" description="Helical" evidence="1">
    <location>
        <begin position="89"/>
        <end position="109"/>
    </location>
</feature>
<reference evidence="7" key="5">
    <citation type="submission" date="2022-10" db="EMBL/GenBank/DDBJ databases">
        <title>Human gut microbiome strain richness.</title>
        <authorList>
            <person name="Chen-Liaw A."/>
        </authorList>
    </citation>
    <scope>NUCLEOTIDE SEQUENCE</scope>
    <source>
        <strain evidence="7">1001283st1_A3_1001283B150304_161114</strain>
    </source>
</reference>
<dbReference type="Proteomes" id="UP001162960">
    <property type="component" value="Chromosome"/>
</dbReference>
<evidence type="ECO:0000313" key="10">
    <source>
        <dbReference type="EMBL" id="UYU93015.1"/>
    </source>
</evidence>
<evidence type="ECO:0000313" key="12">
    <source>
        <dbReference type="Proteomes" id="UP000436825"/>
    </source>
</evidence>
<dbReference type="EMBL" id="WCRW01000005">
    <property type="protein sequence ID" value="KAB4456743.1"/>
    <property type="molecule type" value="Genomic_DNA"/>
</dbReference>
<dbReference type="EMBL" id="JAHYQA010000008">
    <property type="protein sequence ID" value="MCE9238424.1"/>
    <property type="molecule type" value="Genomic_DNA"/>
</dbReference>
<proteinExistence type="predicted"/>
<dbReference type="EMBL" id="WCRY01000017">
    <property type="protein sequence ID" value="KAB4479669.1"/>
    <property type="molecule type" value="Genomic_DNA"/>
</dbReference>
<name>A0A0N7IA11_BACT4</name>
<dbReference type="KEGG" id="btho:Btheta7330_02038"/>
<accession>A0A0N7IA11</accession>